<dbReference type="InterPro" id="IPR009057">
    <property type="entry name" value="Homeodomain-like_sf"/>
</dbReference>
<dbReference type="RefSeq" id="WP_131977478.1">
    <property type="nucleotide sequence ID" value="NZ_SMKL01000001.1"/>
</dbReference>
<dbReference type="Pfam" id="PF00440">
    <property type="entry name" value="TetR_N"/>
    <property type="match status" value="1"/>
</dbReference>
<dbReference type="PANTHER" id="PTHR30055:SF238">
    <property type="entry name" value="MYCOFACTOCIN BIOSYNTHESIS TRANSCRIPTIONAL REGULATOR MFTR-RELATED"/>
    <property type="match status" value="1"/>
</dbReference>
<evidence type="ECO:0000256" key="3">
    <source>
        <dbReference type="ARBA" id="ARBA00023163"/>
    </source>
</evidence>
<evidence type="ECO:0000256" key="4">
    <source>
        <dbReference type="PROSITE-ProRule" id="PRU00335"/>
    </source>
</evidence>
<keyword evidence="1" id="KW-0805">Transcription regulation</keyword>
<dbReference type="SUPFAM" id="SSF46689">
    <property type="entry name" value="Homeodomain-like"/>
    <property type="match status" value="1"/>
</dbReference>
<dbReference type="InterPro" id="IPR041347">
    <property type="entry name" value="MftR_C"/>
</dbReference>
<dbReference type="GO" id="GO:0000976">
    <property type="term" value="F:transcription cis-regulatory region binding"/>
    <property type="evidence" value="ECO:0007669"/>
    <property type="project" value="TreeGrafter"/>
</dbReference>
<proteinExistence type="predicted"/>
<dbReference type="Gene3D" id="1.10.357.10">
    <property type="entry name" value="Tetracycline Repressor, domain 2"/>
    <property type="match status" value="1"/>
</dbReference>
<dbReference type="PANTHER" id="PTHR30055">
    <property type="entry name" value="HTH-TYPE TRANSCRIPTIONAL REGULATOR RUTR"/>
    <property type="match status" value="1"/>
</dbReference>
<accession>A0A4R4S732</accession>
<evidence type="ECO:0000256" key="2">
    <source>
        <dbReference type="ARBA" id="ARBA00023125"/>
    </source>
</evidence>
<gene>
    <name evidence="6" type="ORF">E1212_00490</name>
</gene>
<keyword evidence="3" id="KW-0804">Transcription</keyword>
<name>A0A4R4S732_9ACTN</name>
<keyword evidence="7" id="KW-1185">Reference proteome</keyword>
<dbReference type="AlphaFoldDB" id="A0A4R4S732"/>
<evidence type="ECO:0000259" key="5">
    <source>
        <dbReference type="PROSITE" id="PS50977"/>
    </source>
</evidence>
<dbReference type="InterPro" id="IPR001647">
    <property type="entry name" value="HTH_TetR"/>
</dbReference>
<dbReference type="Pfam" id="PF17754">
    <property type="entry name" value="TetR_C_14"/>
    <property type="match status" value="1"/>
</dbReference>
<keyword evidence="2 4" id="KW-0238">DNA-binding</keyword>
<dbReference type="Proteomes" id="UP000295621">
    <property type="component" value="Unassembled WGS sequence"/>
</dbReference>
<protein>
    <submittedName>
        <fullName evidence="6">TetR family transcriptional regulator</fullName>
    </submittedName>
</protein>
<evidence type="ECO:0000256" key="1">
    <source>
        <dbReference type="ARBA" id="ARBA00023015"/>
    </source>
</evidence>
<dbReference type="GO" id="GO:0003700">
    <property type="term" value="F:DNA-binding transcription factor activity"/>
    <property type="evidence" value="ECO:0007669"/>
    <property type="project" value="TreeGrafter"/>
</dbReference>
<dbReference type="Gene3D" id="1.10.10.60">
    <property type="entry name" value="Homeodomain-like"/>
    <property type="match status" value="1"/>
</dbReference>
<evidence type="ECO:0000313" key="6">
    <source>
        <dbReference type="EMBL" id="TDC56973.1"/>
    </source>
</evidence>
<sequence>MTGEVGLRERKKAATRAALSAAANRLAVELGVEHVTVEAIAAAADVSPRTFHNYFSSREEAIVASIIDWADRLTDELERRPADEPIWDSLQDVYLATLDDSADARARMVAQIQMVMANPTVIANQLAAFDAMRRRFAAAIAARTGTDASRDLYPHLIAGAAAQAVKTSMDLWAAGQTDRPLRELVADGFAQLRAGLPQPGRQTGRPAS</sequence>
<reference evidence="6 7" key="1">
    <citation type="submission" date="2019-02" db="EMBL/GenBank/DDBJ databases">
        <title>Draft genome sequences of novel Actinobacteria.</title>
        <authorList>
            <person name="Sahin N."/>
            <person name="Ay H."/>
            <person name="Saygin H."/>
        </authorList>
    </citation>
    <scope>NUCLEOTIDE SEQUENCE [LARGE SCALE GENOMIC DNA]</scope>
    <source>
        <strain evidence="6 7">KC603</strain>
    </source>
</reference>
<dbReference type="EMBL" id="SMKL01000001">
    <property type="protein sequence ID" value="TDC56973.1"/>
    <property type="molecule type" value="Genomic_DNA"/>
</dbReference>
<comment type="caution">
    <text evidence="6">The sequence shown here is derived from an EMBL/GenBank/DDBJ whole genome shotgun (WGS) entry which is preliminary data.</text>
</comment>
<feature type="DNA-binding region" description="H-T-H motif" evidence="4">
    <location>
        <begin position="36"/>
        <end position="55"/>
    </location>
</feature>
<organism evidence="6 7">
    <name type="scientific">Jiangella ureilytica</name>
    <dbReference type="NCBI Taxonomy" id="2530374"/>
    <lineage>
        <taxon>Bacteria</taxon>
        <taxon>Bacillati</taxon>
        <taxon>Actinomycetota</taxon>
        <taxon>Actinomycetes</taxon>
        <taxon>Jiangellales</taxon>
        <taxon>Jiangellaceae</taxon>
        <taxon>Jiangella</taxon>
    </lineage>
</organism>
<evidence type="ECO:0000313" key="7">
    <source>
        <dbReference type="Proteomes" id="UP000295621"/>
    </source>
</evidence>
<dbReference type="InterPro" id="IPR050109">
    <property type="entry name" value="HTH-type_TetR-like_transc_reg"/>
</dbReference>
<feature type="domain" description="HTH tetR-type" evidence="5">
    <location>
        <begin position="13"/>
        <end position="73"/>
    </location>
</feature>
<dbReference type="OrthoDB" id="8688418at2"/>
<dbReference type="PROSITE" id="PS50977">
    <property type="entry name" value="HTH_TETR_2"/>
    <property type="match status" value="1"/>
</dbReference>